<dbReference type="RefSeq" id="WP_168035917.1">
    <property type="nucleotide sequence ID" value="NZ_JAATJH010000001.1"/>
</dbReference>
<proteinExistence type="predicted"/>
<name>A0ABX0X7H1_9BACT</name>
<protein>
    <recommendedName>
        <fullName evidence="4">Photosystem I assembly protein Ycf4</fullName>
    </recommendedName>
</protein>
<dbReference type="Proteomes" id="UP000770785">
    <property type="component" value="Unassembled WGS sequence"/>
</dbReference>
<gene>
    <name evidence="2" type="ORF">GGR27_000632</name>
</gene>
<keyword evidence="1" id="KW-1133">Transmembrane helix</keyword>
<dbReference type="EMBL" id="JAATJH010000001">
    <property type="protein sequence ID" value="NJC25151.1"/>
    <property type="molecule type" value="Genomic_DNA"/>
</dbReference>
<evidence type="ECO:0000313" key="3">
    <source>
        <dbReference type="Proteomes" id="UP000770785"/>
    </source>
</evidence>
<sequence>MKFRHRKFRILVTSFVTVAFLMAIIVFQHGSFAVNFRLFWFGIILLPLYVALRYGAGIFERYVVDASGLTIRRPFRKALRIDFTEIKTLRLLKENMEGAPLRGKFEIRYRPDRIHAIELDYLKMPHEFMSRINAGFRDR</sequence>
<organism evidence="2 3">
    <name type="scientific">Neolewinella antarctica</name>
    <dbReference type="NCBI Taxonomy" id="442734"/>
    <lineage>
        <taxon>Bacteria</taxon>
        <taxon>Pseudomonadati</taxon>
        <taxon>Bacteroidota</taxon>
        <taxon>Saprospiria</taxon>
        <taxon>Saprospirales</taxon>
        <taxon>Lewinellaceae</taxon>
        <taxon>Neolewinella</taxon>
    </lineage>
</organism>
<keyword evidence="3" id="KW-1185">Reference proteome</keyword>
<evidence type="ECO:0008006" key="4">
    <source>
        <dbReference type="Google" id="ProtNLM"/>
    </source>
</evidence>
<comment type="caution">
    <text evidence="2">The sequence shown here is derived from an EMBL/GenBank/DDBJ whole genome shotgun (WGS) entry which is preliminary data.</text>
</comment>
<accession>A0ABX0X7H1</accession>
<keyword evidence="1" id="KW-0812">Transmembrane</keyword>
<reference evidence="2 3" key="1">
    <citation type="submission" date="2020-03" db="EMBL/GenBank/DDBJ databases">
        <title>Genomic Encyclopedia of Type Strains, Phase IV (KMG-IV): sequencing the most valuable type-strain genomes for metagenomic binning, comparative biology and taxonomic classification.</title>
        <authorList>
            <person name="Goeker M."/>
        </authorList>
    </citation>
    <scope>NUCLEOTIDE SEQUENCE [LARGE SCALE GENOMIC DNA]</scope>
    <source>
        <strain evidence="2 3">DSM 105096</strain>
    </source>
</reference>
<keyword evidence="1" id="KW-0472">Membrane</keyword>
<feature type="transmembrane region" description="Helical" evidence="1">
    <location>
        <begin position="7"/>
        <end position="28"/>
    </location>
</feature>
<evidence type="ECO:0000256" key="1">
    <source>
        <dbReference type="SAM" id="Phobius"/>
    </source>
</evidence>
<feature type="transmembrane region" description="Helical" evidence="1">
    <location>
        <begin position="34"/>
        <end position="52"/>
    </location>
</feature>
<evidence type="ECO:0000313" key="2">
    <source>
        <dbReference type="EMBL" id="NJC25151.1"/>
    </source>
</evidence>